<protein>
    <submittedName>
        <fullName evidence="2">Uncharacterized protein</fullName>
    </submittedName>
</protein>
<organism evidence="2 3">
    <name type="scientific">Pseudoalteromonas luteoviolacea CPMOR-1</name>
    <dbReference type="NCBI Taxonomy" id="1365248"/>
    <lineage>
        <taxon>Bacteria</taxon>
        <taxon>Pseudomonadati</taxon>
        <taxon>Pseudomonadota</taxon>
        <taxon>Gammaproteobacteria</taxon>
        <taxon>Alteromonadales</taxon>
        <taxon>Pseudoalteromonadaceae</taxon>
        <taxon>Pseudoalteromonas</taxon>
    </lineage>
</organism>
<dbReference type="Proteomes" id="UP000076486">
    <property type="component" value="Unassembled WGS sequence"/>
</dbReference>
<dbReference type="EMBL" id="AUYC01000018">
    <property type="protein sequence ID" value="KZN65252.1"/>
    <property type="molecule type" value="Genomic_DNA"/>
</dbReference>
<accession>A0A167LUR0</accession>
<name>A0A167LUR0_9GAMM</name>
<evidence type="ECO:0000313" key="2">
    <source>
        <dbReference type="EMBL" id="KZN65252.1"/>
    </source>
</evidence>
<sequence>MTNNSLYNFWNNRPSTNVLTGFRHTMRLKPPLKKKNQYKSHSLGRYPKVPKARSRFAPEGVAKQRYSGQGESRDCVGGPALGLKATLYIKAKGFSFYQSE</sequence>
<reference evidence="2 3" key="1">
    <citation type="submission" date="2013-07" db="EMBL/GenBank/DDBJ databases">
        <title>Comparative Genomic and Metabolomic Analysis of Twelve Strains of Pseudoalteromonas luteoviolacea.</title>
        <authorList>
            <person name="Vynne N.G."/>
            <person name="Mansson M."/>
            <person name="Gram L."/>
        </authorList>
    </citation>
    <scope>NUCLEOTIDE SEQUENCE [LARGE SCALE GENOMIC DNA]</scope>
    <source>
        <strain evidence="2 3">CPMOR-1</strain>
    </source>
</reference>
<comment type="caution">
    <text evidence="2">The sequence shown here is derived from an EMBL/GenBank/DDBJ whole genome shotgun (WGS) entry which is preliminary data.</text>
</comment>
<proteinExistence type="predicted"/>
<gene>
    <name evidence="2" type="ORF">N473_01370</name>
</gene>
<dbReference type="AlphaFoldDB" id="A0A167LUR0"/>
<feature type="region of interest" description="Disordered" evidence="1">
    <location>
        <begin position="34"/>
        <end position="54"/>
    </location>
</feature>
<evidence type="ECO:0000313" key="3">
    <source>
        <dbReference type="Proteomes" id="UP000076486"/>
    </source>
</evidence>
<evidence type="ECO:0000256" key="1">
    <source>
        <dbReference type="SAM" id="MobiDB-lite"/>
    </source>
</evidence>
<dbReference type="PATRIC" id="fig|1365248.3.peg.1449"/>